<comment type="caution">
    <text evidence="9">The sequence shown here is derived from an EMBL/GenBank/DDBJ whole genome shotgun (WGS) entry which is preliminary data.</text>
</comment>
<dbReference type="Proteomes" id="UP001295740">
    <property type="component" value="Unassembled WGS sequence"/>
</dbReference>
<comment type="similarity">
    <text evidence="2">Belongs to the glycosyltransferase 31 family. Beta3-Gal-T subfamily.</text>
</comment>
<proteinExistence type="inferred from homology"/>
<dbReference type="InterPro" id="IPR003609">
    <property type="entry name" value="Pan_app"/>
</dbReference>
<protein>
    <submittedName>
        <fullName evidence="9">Uu.00g011310.m01.CDS01</fullName>
    </submittedName>
</protein>
<evidence type="ECO:0000256" key="5">
    <source>
        <dbReference type="ARBA" id="ARBA00022989"/>
    </source>
</evidence>
<dbReference type="EMBL" id="CAUWAG010000020">
    <property type="protein sequence ID" value="CAJ2513012.1"/>
    <property type="molecule type" value="Genomic_DNA"/>
</dbReference>
<evidence type="ECO:0000256" key="6">
    <source>
        <dbReference type="ARBA" id="ARBA00023136"/>
    </source>
</evidence>
<evidence type="ECO:0000259" key="8">
    <source>
        <dbReference type="Pfam" id="PF00024"/>
    </source>
</evidence>
<keyword evidence="6 7" id="KW-0472">Membrane</keyword>
<gene>
    <name evidence="9" type="ORF">KHLLAP_LOCUS13480</name>
</gene>
<evidence type="ECO:0000256" key="2">
    <source>
        <dbReference type="ARBA" id="ARBA00006462"/>
    </source>
</evidence>
<feature type="transmembrane region" description="Helical" evidence="7">
    <location>
        <begin position="21"/>
        <end position="39"/>
    </location>
</feature>
<dbReference type="PANTHER" id="PTHR23033">
    <property type="entry name" value="BETA1,3-GALACTOSYLTRANSFERASE"/>
    <property type="match status" value="1"/>
</dbReference>
<evidence type="ECO:0000256" key="1">
    <source>
        <dbReference type="ARBA" id="ARBA00004606"/>
    </source>
</evidence>
<evidence type="ECO:0000256" key="4">
    <source>
        <dbReference type="ARBA" id="ARBA00022968"/>
    </source>
</evidence>
<dbReference type="Pfam" id="PF00024">
    <property type="entry name" value="PAN_1"/>
    <property type="match status" value="1"/>
</dbReference>
<feature type="domain" description="Apple" evidence="8">
    <location>
        <begin position="393"/>
        <end position="433"/>
    </location>
</feature>
<sequence length="462" mass="52506">MGMVEQRRLRSLAKRLSRGQKITLGIVLCLFIVYVSTSYDSRLRSFLRFEHNVVEDYFQEHHPSDSWLFKKQRYPIDPDKDVGIILKTGYGTRNRVPVAIEALNNESFFADTLVVQDFPPIQSQLHYALSNGKDIPVVDIIGWNLERGALKGKGHTERILKYKNMAEAIEAEEWALSDGLGKDMGWELDAMKFLPGLEYAWNTMPKKKWYIMLDDDTYMIKSSMSMLVGHLNYGKPHFLGNPVGDYKGRFPHGGSSVILSGAALSKLYDVHPQVVAEGNLESPSAIYGDKLMSTTFMKIGVYLDETYRRMFNGENPWMTRLWADRLCLPLVGFHGLGNHDDMRAVGETFGGMREPVFWKSLGKIYGAPDYATYVDQPIRNNMDYVGRLDEWSTSVPNTTTVEECLKICDQQSTQCLAWTYDPGSRYCHFAPWSIVGNFVEGWSSGVNGKRAQKLLNKCHSPL</sequence>
<dbReference type="Gene3D" id="3.50.4.10">
    <property type="entry name" value="Hepatocyte Growth Factor"/>
    <property type="match status" value="1"/>
</dbReference>
<evidence type="ECO:0000256" key="7">
    <source>
        <dbReference type="SAM" id="Phobius"/>
    </source>
</evidence>
<dbReference type="InterPro" id="IPR026050">
    <property type="entry name" value="C1GALT1/C1GALT1_chp1"/>
</dbReference>
<keyword evidence="5 7" id="KW-1133">Transmembrane helix</keyword>
<reference evidence="9" key="1">
    <citation type="submission" date="2023-10" db="EMBL/GenBank/DDBJ databases">
        <authorList>
            <person name="Hackl T."/>
        </authorList>
    </citation>
    <scope>NUCLEOTIDE SEQUENCE</scope>
</reference>
<evidence type="ECO:0000313" key="9">
    <source>
        <dbReference type="EMBL" id="CAJ2513012.1"/>
    </source>
</evidence>
<dbReference type="AlphaFoldDB" id="A0AAI8VXR0"/>
<comment type="subcellular location">
    <subcellularLocation>
        <location evidence="1">Membrane</location>
        <topology evidence="1">Single-pass type II membrane protein</topology>
    </subcellularLocation>
</comment>
<organism evidence="9 10">
    <name type="scientific">Anthostomella pinea</name>
    <dbReference type="NCBI Taxonomy" id="933095"/>
    <lineage>
        <taxon>Eukaryota</taxon>
        <taxon>Fungi</taxon>
        <taxon>Dikarya</taxon>
        <taxon>Ascomycota</taxon>
        <taxon>Pezizomycotina</taxon>
        <taxon>Sordariomycetes</taxon>
        <taxon>Xylariomycetidae</taxon>
        <taxon>Xylariales</taxon>
        <taxon>Xylariaceae</taxon>
        <taxon>Anthostomella</taxon>
    </lineage>
</organism>
<keyword evidence="4" id="KW-0735">Signal-anchor</keyword>
<evidence type="ECO:0000313" key="10">
    <source>
        <dbReference type="Proteomes" id="UP001295740"/>
    </source>
</evidence>
<keyword evidence="10" id="KW-1185">Reference proteome</keyword>
<dbReference type="SUPFAM" id="SSF57414">
    <property type="entry name" value="Hairpin loop containing domain-like"/>
    <property type="match status" value="1"/>
</dbReference>
<accession>A0AAI8VXR0</accession>
<dbReference type="PANTHER" id="PTHR23033:SF40">
    <property type="entry name" value="APPLE DOMAIN-CONTAINING PROTEIN"/>
    <property type="match status" value="1"/>
</dbReference>
<dbReference type="Gene3D" id="3.90.550.50">
    <property type="match status" value="1"/>
</dbReference>
<dbReference type="GO" id="GO:0016020">
    <property type="term" value="C:membrane"/>
    <property type="evidence" value="ECO:0007669"/>
    <property type="project" value="UniProtKB-SubCell"/>
</dbReference>
<keyword evidence="3 7" id="KW-0812">Transmembrane</keyword>
<evidence type="ECO:0000256" key="3">
    <source>
        <dbReference type="ARBA" id="ARBA00022692"/>
    </source>
</evidence>
<name>A0AAI8VXR0_9PEZI</name>